<dbReference type="Gene3D" id="1.10.530.10">
    <property type="match status" value="1"/>
</dbReference>
<gene>
    <name evidence="1" type="ORF">FSB75_12000</name>
</gene>
<evidence type="ECO:0000313" key="1">
    <source>
        <dbReference type="EMBL" id="QEC58518.1"/>
    </source>
</evidence>
<dbReference type="AlphaFoldDB" id="A0A5B8UPK5"/>
<organism evidence="1 2">
    <name type="scientific">Flavisolibacter ginsenosidimutans</name>
    <dbReference type="NCBI Taxonomy" id="661481"/>
    <lineage>
        <taxon>Bacteria</taxon>
        <taxon>Pseudomonadati</taxon>
        <taxon>Bacteroidota</taxon>
        <taxon>Chitinophagia</taxon>
        <taxon>Chitinophagales</taxon>
        <taxon>Chitinophagaceae</taxon>
        <taxon>Flavisolibacter</taxon>
    </lineage>
</organism>
<keyword evidence="2" id="KW-1185">Reference proteome</keyword>
<reference evidence="1 2" key="1">
    <citation type="journal article" date="2015" name="Int. J. Syst. Evol. Microbiol.">
        <title>Flavisolibacter ginsenosidimutans sp. nov., with ginsenoside-converting activity isolated from soil used for cultivating ginseng.</title>
        <authorList>
            <person name="Zhao Y."/>
            <person name="Liu Q."/>
            <person name="Kang M.S."/>
            <person name="Jin F."/>
            <person name="Yu H."/>
            <person name="Im W.T."/>
        </authorList>
    </citation>
    <scope>NUCLEOTIDE SEQUENCE [LARGE SCALE GENOMIC DNA]</scope>
    <source>
        <strain evidence="1 2">Gsoil 636</strain>
    </source>
</reference>
<dbReference type="InterPro" id="IPR023346">
    <property type="entry name" value="Lysozyme-like_dom_sf"/>
</dbReference>
<dbReference type="OrthoDB" id="961266at2"/>
<accession>A0A5B8UPK5</accession>
<dbReference type="KEGG" id="fgg:FSB75_12000"/>
<dbReference type="SUPFAM" id="SSF53955">
    <property type="entry name" value="Lysozyme-like"/>
    <property type="match status" value="1"/>
</dbReference>
<sequence length="150" mass="16525">MDKTEIAYKNIRAFLIMIQYAEGTYGKDGYKRLYGGGSFNDFAKHPNSKQTKWGITSTAAGAYQILSKTWNEIQPKLGLPDFSPASQDKAAIELIRRRKALDDVYAGRFAQAIAKCRKEWASLPGAGYGQNEKNVQNLLAVIKVAGGMTA</sequence>
<proteinExistence type="predicted"/>
<name>A0A5B8UPK5_9BACT</name>
<dbReference type="EMBL" id="CP042433">
    <property type="protein sequence ID" value="QEC58518.1"/>
    <property type="molecule type" value="Genomic_DNA"/>
</dbReference>
<evidence type="ECO:0000313" key="2">
    <source>
        <dbReference type="Proteomes" id="UP000321204"/>
    </source>
</evidence>
<protein>
    <submittedName>
        <fullName evidence="1">Muramidase</fullName>
    </submittedName>
</protein>
<dbReference type="Proteomes" id="UP000321204">
    <property type="component" value="Chromosome"/>
</dbReference>
<dbReference type="CDD" id="cd00736">
    <property type="entry name" value="lambda_lys-like"/>
    <property type="match status" value="1"/>
</dbReference>